<sequence length="277" mass="30945">MGRRATKAEIKADFLAANPRCCFCNGERASAELDHAPARICFRQKQGPEGFVFPSCVQCNRAAAISEQVVAFLIRMMEPTSAYLDDRDIDKLISGLINNTPAALPILNAIAAARIRNELPSGTADSVEERTVIIDPCVHDYVDVFVTKMLYAIRYKVSGEFAGPKHRRWIMWAQVGTSSARYLTGRAEAFFGELQVGQRVNVELGSQFQYRHGFNAAHGYLGLWMQFGEGLMLFSVLGPGQQMATIKGGEFKRYLPMRELGLRVNKRHQGRPWKIVA</sequence>
<comment type="caution">
    <text evidence="1">The sequence shown here is derived from an EMBL/GenBank/DDBJ whole genome shotgun (WGS) entry which is preliminary data.</text>
</comment>
<keyword evidence="2" id="KW-1185">Reference proteome</keyword>
<protein>
    <recommendedName>
        <fullName evidence="3">HNH endonuclease</fullName>
    </recommendedName>
</protein>
<evidence type="ECO:0000313" key="1">
    <source>
        <dbReference type="EMBL" id="VDC51647.1"/>
    </source>
</evidence>
<dbReference type="EMBL" id="UXHF01000007">
    <property type="protein sequence ID" value="VDC51647.1"/>
    <property type="molecule type" value="Genomic_DNA"/>
</dbReference>
<dbReference type="AlphaFoldDB" id="A0A7Z9C719"/>
<evidence type="ECO:0000313" key="2">
    <source>
        <dbReference type="Proteomes" id="UP000289220"/>
    </source>
</evidence>
<reference evidence="1 2" key="1">
    <citation type="submission" date="2018-11" db="EMBL/GenBank/DDBJ databases">
        <authorList>
            <person name="Peiro R."/>
            <person name="Begona"/>
            <person name="Cbmso G."/>
            <person name="Lopez M."/>
            <person name="Gonzalez S."/>
            <person name="Sacristan E."/>
            <person name="Castillo E."/>
        </authorList>
    </citation>
    <scope>NUCLEOTIDE SEQUENCE [LARGE SCALE GENOMIC DNA]</scope>
    <source>
        <strain evidence="1">Brev_genome</strain>
    </source>
</reference>
<organism evidence="1 2">
    <name type="scientific">Brevundimonas mediterranea</name>
    <dbReference type="NCBI Taxonomy" id="74329"/>
    <lineage>
        <taxon>Bacteria</taxon>
        <taxon>Pseudomonadati</taxon>
        <taxon>Pseudomonadota</taxon>
        <taxon>Alphaproteobacteria</taxon>
        <taxon>Caulobacterales</taxon>
        <taxon>Caulobacteraceae</taxon>
        <taxon>Brevundimonas</taxon>
    </lineage>
</organism>
<evidence type="ECO:0008006" key="3">
    <source>
        <dbReference type="Google" id="ProtNLM"/>
    </source>
</evidence>
<accession>A0A7Z9C719</accession>
<dbReference type="Proteomes" id="UP000289220">
    <property type="component" value="Unassembled WGS sequence"/>
</dbReference>
<name>A0A7Z9C719_9CAUL</name>
<gene>
    <name evidence="1" type="ORF">BREV_BREV_00573</name>
</gene>
<proteinExistence type="predicted"/>